<keyword evidence="1" id="KW-0347">Helicase</keyword>
<keyword evidence="2" id="KW-1185">Reference proteome</keyword>
<evidence type="ECO:0000313" key="2">
    <source>
        <dbReference type="Proteomes" id="UP000186940"/>
    </source>
</evidence>
<protein>
    <submittedName>
        <fullName evidence="1">Replication restart DNA helicase PriA</fullName>
    </submittedName>
</protein>
<dbReference type="Proteomes" id="UP000186940">
    <property type="component" value="Unassembled WGS sequence"/>
</dbReference>
<dbReference type="EMBL" id="LYOS01000004">
    <property type="protein sequence ID" value="OFV67401.1"/>
    <property type="molecule type" value="Genomic_DNA"/>
</dbReference>
<gene>
    <name evidence="1" type="ORF">SCAL_001319</name>
</gene>
<keyword evidence="1" id="KW-0547">Nucleotide-binding</keyword>
<evidence type="ECO:0000313" key="1">
    <source>
        <dbReference type="EMBL" id="OFV67401.1"/>
    </source>
</evidence>
<dbReference type="STRING" id="1838285.SCAL_001319"/>
<proteinExistence type="predicted"/>
<name>A0A1F2P9L3_9EURY</name>
<keyword evidence="1" id="KW-0067">ATP-binding</keyword>
<reference evidence="1" key="1">
    <citation type="submission" date="2016-05" db="EMBL/GenBank/DDBJ databases">
        <title>Microbial consortia oxidize butane by reversing methanogenesis.</title>
        <authorList>
            <person name="Laso-Perez R."/>
            <person name="Richter M."/>
            <person name="Wegener G."/>
            <person name="Musat F."/>
        </authorList>
    </citation>
    <scope>NUCLEOTIDE SEQUENCE [LARGE SCALE GENOMIC DNA]</scope>
    <source>
        <strain evidence="1">BOX2</strain>
    </source>
</reference>
<dbReference type="AlphaFoldDB" id="A0A1F2P9L3"/>
<keyword evidence="1" id="KW-0378">Hydrolase</keyword>
<comment type="caution">
    <text evidence="1">The sequence shown here is derived from an EMBL/GenBank/DDBJ whole genome shotgun (WGS) entry which is preliminary data.</text>
</comment>
<accession>A0A1F2P9L3</accession>
<organism evidence="1 2">
    <name type="scientific">Candidatus Syntropharchaeum caldarium</name>
    <dbReference type="NCBI Taxonomy" id="1838285"/>
    <lineage>
        <taxon>Archaea</taxon>
        <taxon>Methanobacteriati</taxon>
        <taxon>Methanobacteriota</taxon>
        <taxon>Stenosarchaea group</taxon>
        <taxon>Methanomicrobia</taxon>
        <taxon>Methanosarcinales</taxon>
        <taxon>ANME-2 cluster</taxon>
        <taxon>Candidatus Syntropharchaeum</taxon>
    </lineage>
</organism>
<sequence>MHGVSRDEGEKMAYTDEIFSAAEKVNFLDRLTDELQSTRFMSVKFLSMSISNHKLNVESLAAHDPLFFEDLCRTISEIANDANELDLIKKEASIVLENLKPYLQEHEPLYNVHNLSGEVKDTENAGLKKVCKACNAFCDVSWSYCPMCGAKLD</sequence>
<dbReference type="GO" id="GO:0004386">
    <property type="term" value="F:helicase activity"/>
    <property type="evidence" value="ECO:0007669"/>
    <property type="project" value="UniProtKB-KW"/>
</dbReference>